<keyword evidence="3 7" id="KW-0067">ATP-binding</keyword>
<comment type="similarity">
    <text evidence="7">Belongs to the class-I aminoacyl-tRNA synthetase family.</text>
</comment>
<keyword evidence="1 7" id="KW-0436">Ligase</keyword>
<evidence type="ECO:0000256" key="6">
    <source>
        <dbReference type="ARBA" id="ARBA00047364"/>
    </source>
</evidence>
<dbReference type="GO" id="GO:0006431">
    <property type="term" value="P:methionyl-tRNA aminoacylation"/>
    <property type="evidence" value="ECO:0007669"/>
    <property type="project" value="TreeGrafter"/>
</dbReference>
<dbReference type="PANTHER" id="PTHR45765">
    <property type="entry name" value="METHIONINE--TRNA LIGASE"/>
    <property type="match status" value="1"/>
</dbReference>
<evidence type="ECO:0000256" key="5">
    <source>
        <dbReference type="ARBA" id="ARBA00023146"/>
    </source>
</evidence>
<protein>
    <submittedName>
        <fullName evidence="9">Putative trna synthetase protein</fullName>
        <ecNumber evidence="9">6.1.1.-</ecNumber>
    </submittedName>
</protein>
<dbReference type="Gene3D" id="3.40.50.620">
    <property type="entry name" value="HUPs"/>
    <property type="match status" value="1"/>
</dbReference>
<dbReference type="InterPro" id="IPR029038">
    <property type="entry name" value="MetRS_Zn"/>
</dbReference>
<evidence type="ECO:0000259" key="8">
    <source>
        <dbReference type="Pfam" id="PF09334"/>
    </source>
</evidence>
<dbReference type="NCBIfam" id="NF008859">
    <property type="entry name" value="PRK11893.2-1"/>
    <property type="match status" value="1"/>
</dbReference>
<dbReference type="PROSITE" id="PS00178">
    <property type="entry name" value="AA_TRNA_LIGASE_I"/>
    <property type="match status" value="1"/>
</dbReference>
<dbReference type="InterPro" id="IPR014729">
    <property type="entry name" value="Rossmann-like_a/b/a_fold"/>
</dbReference>
<evidence type="ECO:0000256" key="4">
    <source>
        <dbReference type="ARBA" id="ARBA00022917"/>
    </source>
</evidence>
<sequence length="496" mass="54130">MTRYIVTITPPTPNGDLHLGHLSGPFLAADICRRLLRQAGEDTILLSYSDDYQSYMPRKARQLRKETFGLARYNARQIELAMQAAEIDIDCFLQAADSDTFARFAGERFDDIGRLGLLELKATPVFRCDACAVYGYEGLGRGHCNWCGASSDASQCEACARVPDVAHMQGMHCILCGGDMHRVPVTRYVWKIGAQYPAIAEALKALPKRAALETYLADVLRNTSDAWPVTRPGDAGLELDGYPDQPVNTWFMGLAGYQAALADYLAAHPERGAFDDWWTPDTQLVHFLGYDCSYSHAVGYTAQLLARPDGPRPGVYLTNQFLKLDGQDFSTSRGHAVWIREITAQHPVDAIRLYTALCAPENETRDFDRAAFEAWRKATFDGIVAAYTHDLSAGAAPSAAALPAQLEQRIAGIRGQWARAASLGAFSIAGLAKAALDMAQLTMTECEPGQRHLGWRIFSEMVASVAPSTAAEIDALMAVHGPNRAAPTPEVEIAGV</sequence>
<dbReference type="GO" id="GO:0004825">
    <property type="term" value="F:methionine-tRNA ligase activity"/>
    <property type="evidence" value="ECO:0007669"/>
    <property type="project" value="UniProtKB-EC"/>
</dbReference>
<gene>
    <name evidence="9" type="ORF">RUN1744_v1_170031</name>
    <name evidence="10" type="ORF">TF3108_v1_320084</name>
</gene>
<feature type="domain" description="Methionyl/Leucyl tRNA synthetase" evidence="8">
    <location>
        <begin position="5"/>
        <end position="372"/>
    </location>
</feature>
<keyword evidence="4 7" id="KW-0648">Protein biosynthesis</keyword>
<proteinExistence type="inferred from homology"/>
<dbReference type="InterPro" id="IPR023458">
    <property type="entry name" value="Met-tRNA_ligase_1"/>
</dbReference>
<accession>A0A0S4UJK0</accession>
<dbReference type="EC" id="6.1.1.-" evidence="9"/>
<reference evidence="9" key="1">
    <citation type="submission" date="2015-10" db="EMBL/GenBank/DDBJ databases">
        <authorList>
            <person name="Gilbert D.G."/>
        </authorList>
    </citation>
    <scope>NUCLEOTIDE SEQUENCE</scope>
    <source>
        <strain evidence="9">Phyl III-seqv23</strain>
    </source>
</reference>
<dbReference type="PANTHER" id="PTHR45765:SF1">
    <property type="entry name" value="METHIONINE--TRNA LIGASE, CYTOPLASMIC"/>
    <property type="match status" value="1"/>
</dbReference>
<dbReference type="InterPro" id="IPR001412">
    <property type="entry name" value="aa-tRNA-synth_I_CS"/>
</dbReference>
<organism evidence="9">
    <name type="scientific">Ralstonia solanacearum</name>
    <name type="common">Pseudomonas solanacearum</name>
    <dbReference type="NCBI Taxonomy" id="305"/>
    <lineage>
        <taxon>Bacteria</taxon>
        <taxon>Pseudomonadati</taxon>
        <taxon>Pseudomonadota</taxon>
        <taxon>Betaproteobacteria</taxon>
        <taxon>Burkholderiales</taxon>
        <taxon>Burkholderiaceae</taxon>
        <taxon>Ralstonia</taxon>
        <taxon>Ralstonia solanacearum species complex</taxon>
    </lineage>
</organism>
<evidence type="ECO:0000256" key="1">
    <source>
        <dbReference type="ARBA" id="ARBA00022598"/>
    </source>
</evidence>
<dbReference type="InterPro" id="IPR015413">
    <property type="entry name" value="Methionyl/Leucyl_tRNA_Synth"/>
</dbReference>
<dbReference type="Gene3D" id="2.20.28.20">
    <property type="entry name" value="Methionyl-tRNA synthetase, Zn-domain"/>
    <property type="match status" value="1"/>
</dbReference>
<evidence type="ECO:0000256" key="3">
    <source>
        <dbReference type="ARBA" id="ARBA00022840"/>
    </source>
</evidence>
<dbReference type="EMBL" id="LN899823">
    <property type="protein sequence ID" value="CUV22410.1"/>
    <property type="molecule type" value="Genomic_DNA"/>
</dbReference>
<evidence type="ECO:0000313" key="9">
    <source>
        <dbReference type="EMBL" id="CUV22410.1"/>
    </source>
</evidence>
<dbReference type="SUPFAM" id="SSF52374">
    <property type="entry name" value="Nucleotidylyl transferase"/>
    <property type="match status" value="1"/>
</dbReference>
<evidence type="ECO:0000313" key="10">
    <source>
        <dbReference type="EMBL" id="CUV39740.1"/>
    </source>
</evidence>
<dbReference type="GO" id="GO:0005524">
    <property type="term" value="F:ATP binding"/>
    <property type="evidence" value="ECO:0007669"/>
    <property type="project" value="UniProtKB-KW"/>
</dbReference>
<evidence type="ECO:0000256" key="2">
    <source>
        <dbReference type="ARBA" id="ARBA00022741"/>
    </source>
</evidence>
<comment type="catalytic activity">
    <reaction evidence="6">
        <text>tRNA(Met) + L-methionine + ATP = L-methionyl-tRNA(Met) + AMP + diphosphate</text>
        <dbReference type="Rhea" id="RHEA:13481"/>
        <dbReference type="Rhea" id="RHEA-COMP:9667"/>
        <dbReference type="Rhea" id="RHEA-COMP:9698"/>
        <dbReference type="ChEBI" id="CHEBI:30616"/>
        <dbReference type="ChEBI" id="CHEBI:33019"/>
        <dbReference type="ChEBI" id="CHEBI:57844"/>
        <dbReference type="ChEBI" id="CHEBI:78442"/>
        <dbReference type="ChEBI" id="CHEBI:78530"/>
        <dbReference type="ChEBI" id="CHEBI:456215"/>
        <dbReference type="EC" id="6.1.1.10"/>
    </reaction>
</comment>
<keyword evidence="2 7" id="KW-0547">Nucleotide-binding</keyword>
<dbReference type="AlphaFoldDB" id="A0A0S4UJK0"/>
<evidence type="ECO:0000256" key="7">
    <source>
        <dbReference type="RuleBase" id="RU363039"/>
    </source>
</evidence>
<dbReference type="EMBL" id="LN899826">
    <property type="protein sequence ID" value="CUV39740.1"/>
    <property type="molecule type" value="Genomic_DNA"/>
</dbReference>
<dbReference type="Pfam" id="PF09334">
    <property type="entry name" value="tRNA-synt_1g"/>
    <property type="match status" value="1"/>
</dbReference>
<keyword evidence="5 7" id="KW-0030">Aminoacyl-tRNA synthetase</keyword>
<name>A0A0S4UJK0_RALSL</name>
<dbReference type="GO" id="GO:0005829">
    <property type="term" value="C:cytosol"/>
    <property type="evidence" value="ECO:0007669"/>
    <property type="project" value="TreeGrafter"/>
</dbReference>